<dbReference type="Proteomes" id="UP000474757">
    <property type="component" value="Unassembled WGS sequence"/>
</dbReference>
<evidence type="ECO:0000313" key="2">
    <source>
        <dbReference type="Proteomes" id="UP000474757"/>
    </source>
</evidence>
<accession>A0A6B2JQV2</accession>
<organism evidence="1 2">
    <name type="scientific">Pseudoroseicyclus tamaricis</name>
    <dbReference type="NCBI Taxonomy" id="2705421"/>
    <lineage>
        <taxon>Bacteria</taxon>
        <taxon>Pseudomonadati</taxon>
        <taxon>Pseudomonadota</taxon>
        <taxon>Alphaproteobacteria</taxon>
        <taxon>Rhodobacterales</taxon>
        <taxon>Paracoccaceae</taxon>
        <taxon>Pseudoroseicyclus</taxon>
    </lineage>
</organism>
<proteinExistence type="predicted"/>
<comment type="caution">
    <text evidence="1">The sequence shown here is derived from an EMBL/GenBank/DDBJ whole genome shotgun (WGS) entry which is preliminary data.</text>
</comment>
<gene>
    <name evidence="1" type="ORF">GZA08_05470</name>
</gene>
<dbReference type="AlphaFoldDB" id="A0A6B2JQV2"/>
<protein>
    <submittedName>
        <fullName evidence="1">DUF3572 domain-containing protein</fullName>
    </submittedName>
</protein>
<sequence>MVRRLLLKLATVKKWFPSEERSERVTPQNAEIVGIEALAWLVGDEELLPVFLGASGADLAWLREGAGDPAVLASVLDFLLLDDAWVGRFAAETGHAPEALMQARVALPGAEQVHWT</sequence>
<name>A0A6B2JQV2_9RHOB</name>
<dbReference type="Pfam" id="PF12096">
    <property type="entry name" value="DUF3572"/>
    <property type="match status" value="1"/>
</dbReference>
<reference evidence="1 2" key="1">
    <citation type="submission" date="2020-02" db="EMBL/GenBank/DDBJ databases">
        <title>Pseudoroseicyclus tamarix, sp. nov., isolated from offshore sediment of a Tamarix chinensis forest.</title>
        <authorList>
            <person name="Gai Y."/>
        </authorList>
    </citation>
    <scope>NUCLEOTIDE SEQUENCE [LARGE SCALE GENOMIC DNA]</scope>
    <source>
        <strain evidence="1 2">CLL3-39</strain>
    </source>
</reference>
<keyword evidence="2" id="KW-1185">Reference proteome</keyword>
<dbReference type="EMBL" id="JAAGAB010000001">
    <property type="protein sequence ID" value="NDV00420.1"/>
    <property type="molecule type" value="Genomic_DNA"/>
</dbReference>
<evidence type="ECO:0000313" key="1">
    <source>
        <dbReference type="EMBL" id="NDV00420.1"/>
    </source>
</evidence>
<dbReference type="InterPro" id="IPR021955">
    <property type="entry name" value="DUF3572"/>
</dbReference>